<protein>
    <recommendedName>
        <fullName evidence="4">Spore coat protein CotO</fullName>
    </recommendedName>
</protein>
<evidence type="ECO:0000313" key="3">
    <source>
        <dbReference type="Proteomes" id="UP000679950"/>
    </source>
</evidence>
<dbReference type="Pfam" id="PF14153">
    <property type="entry name" value="Spore_coat_CotO"/>
    <property type="match status" value="1"/>
</dbReference>
<gene>
    <name evidence="2" type="ORF">J8TS2_17600</name>
</gene>
<feature type="region of interest" description="Disordered" evidence="1">
    <location>
        <begin position="23"/>
        <end position="90"/>
    </location>
</feature>
<dbReference type="InterPro" id="IPR025439">
    <property type="entry name" value="Spore_coat_CotO"/>
</dbReference>
<dbReference type="RefSeq" id="WP_212966122.1">
    <property type="nucleotide sequence ID" value="NZ_BORB01000012.1"/>
</dbReference>
<evidence type="ECO:0000313" key="2">
    <source>
        <dbReference type="EMBL" id="GIN57441.1"/>
    </source>
</evidence>
<comment type="caution">
    <text evidence="2">The sequence shown here is derived from an EMBL/GenBank/DDBJ whole genome shotgun (WGS) entry which is preliminary data.</text>
</comment>
<accession>A0ABQ4KHK5</accession>
<reference evidence="2 3" key="1">
    <citation type="submission" date="2021-03" db="EMBL/GenBank/DDBJ databases">
        <title>Antimicrobial resistance genes in bacteria isolated from Japanese honey, and their potential for conferring macrolide and lincosamide resistance in the American foulbrood pathogen Paenibacillus larvae.</title>
        <authorList>
            <person name="Okamoto M."/>
            <person name="Kumagai M."/>
            <person name="Kanamori H."/>
            <person name="Takamatsu D."/>
        </authorList>
    </citation>
    <scope>NUCLEOTIDE SEQUENCE [LARGE SCALE GENOMIC DNA]</scope>
    <source>
        <strain evidence="2 3">J8TS2</strain>
    </source>
</reference>
<organism evidence="2 3">
    <name type="scientific">Lederbergia ruris</name>
    <dbReference type="NCBI Taxonomy" id="217495"/>
    <lineage>
        <taxon>Bacteria</taxon>
        <taxon>Bacillati</taxon>
        <taxon>Bacillota</taxon>
        <taxon>Bacilli</taxon>
        <taxon>Bacillales</taxon>
        <taxon>Bacillaceae</taxon>
        <taxon>Lederbergia</taxon>
    </lineage>
</organism>
<sequence length="174" mass="20105">MEEKQKGKSPLLYIDQPNFVKPDFSMQHSYSSHSNTINKTENKPPTPKKPKNSVPFQVQTNSEEHESFTEKVEHPAEKPKSAADYFRKQANSGKRTWNLTPVKAFKEMSIAEKLQYLLQVPRAQPPFPCEFIKEDERIRGILESKEGDTIRVKTFNGEVRTIAIEELQAIRIIF</sequence>
<dbReference type="Proteomes" id="UP000679950">
    <property type="component" value="Unassembled WGS sequence"/>
</dbReference>
<dbReference type="EMBL" id="BORB01000012">
    <property type="protein sequence ID" value="GIN57441.1"/>
    <property type="molecule type" value="Genomic_DNA"/>
</dbReference>
<proteinExistence type="predicted"/>
<evidence type="ECO:0000256" key="1">
    <source>
        <dbReference type="SAM" id="MobiDB-lite"/>
    </source>
</evidence>
<name>A0ABQ4KHK5_9BACI</name>
<keyword evidence="3" id="KW-1185">Reference proteome</keyword>
<evidence type="ECO:0008006" key="4">
    <source>
        <dbReference type="Google" id="ProtNLM"/>
    </source>
</evidence>
<feature type="compositionally biased region" description="Basic and acidic residues" evidence="1">
    <location>
        <begin position="62"/>
        <end position="87"/>
    </location>
</feature>